<keyword evidence="1" id="KW-1133">Transmembrane helix</keyword>
<keyword evidence="3" id="KW-1185">Reference proteome</keyword>
<dbReference type="AlphaFoldDB" id="A0A1M5YJN9"/>
<dbReference type="EMBL" id="FQXE01000009">
    <property type="protein sequence ID" value="SHI11723.1"/>
    <property type="molecule type" value="Genomic_DNA"/>
</dbReference>
<dbReference type="Proteomes" id="UP000184226">
    <property type="component" value="Unassembled WGS sequence"/>
</dbReference>
<accession>A0A1M5YJN9</accession>
<feature type="transmembrane region" description="Helical" evidence="1">
    <location>
        <begin position="31"/>
        <end position="48"/>
    </location>
</feature>
<evidence type="ECO:0000313" key="3">
    <source>
        <dbReference type="Proteomes" id="UP000184226"/>
    </source>
</evidence>
<organism evidence="2 3">
    <name type="scientific">Pollutimonas bauzanensis</name>
    <dbReference type="NCBI Taxonomy" id="658167"/>
    <lineage>
        <taxon>Bacteria</taxon>
        <taxon>Pseudomonadati</taxon>
        <taxon>Pseudomonadota</taxon>
        <taxon>Betaproteobacteria</taxon>
        <taxon>Burkholderiales</taxon>
        <taxon>Alcaligenaceae</taxon>
        <taxon>Pollutimonas</taxon>
    </lineage>
</organism>
<reference evidence="2 3" key="1">
    <citation type="submission" date="2016-11" db="EMBL/GenBank/DDBJ databases">
        <authorList>
            <person name="Jaros S."/>
            <person name="Januszkiewicz K."/>
            <person name="Wedrychowicz H."/>
        </authorList>
    </citation>
    <scope>NUCLEOTIDE SEQUENCE [LARGE SCALE GENOMIC DNA]</scope>
    <source>
        <strain evidence="2 3">CGMCC 1.10190</strain>
    </source>
</reference>
<protein>
    <recommendedName>
        <fullName evidence="4">Nicotinamide riboside transporter PnuC</fullName>
    </recommendedName>
</protein>
<proteinExistence type="predicted"/>
<feature type="transmembrane region" description="Helical" evidence="1">
    <location>
        <begin position="54"/>
        <end position="75"/>
    </location>
</feature>
<gene>
    <name evidence="2" type="ORF">SAMN04488135_109116</name>
</gene>
<evidence type="ECO:0000256" key="1">
    <source>
        <dbReference type="SAM" id="Phobius"/>
    </source>
</evidence>
<name>A0A1M5YJN9_9BURK</name>
<dbReference type="OrthoDB" id="8687918at2"/>
<sequence>MTANLGLEWSGALLGLLGVGLMAGSYRASSWGFLALLLSNACWIAFALRTHTYGLLVMQIGLLLACALGLFRSMLIPPLPTSRKKRGNR</sequence>
<evidence type="ECO:0000313" key="2">
    <source>
        <dbReference type="EMBL" id="SHI11723.1"/>
    </source>
</evidence>
<keyword evidence="1" id="KW-0472">Membrane</keyword>
<keyword evidence="1" id="KW-0812">Transmembrane</keyword>
<feature type="transmembrane region" description="Helical" evidence="1">
    <location>
        <begin position="6"/>
        <end position="24"/>
    </location>
</feature>
<evidence type="ECO:0008006" key="4">
    <source>
        <dbReference type="Google" id="ProtNLM"/>
    </source>
</evidence>
<dbReference type="STRING" id="658167.SAMN04488135_109116"/>